<keyword evidence="3" id="KW-0645">Protease</keyword>
<proteinExistence type="predicted"/>
<evidence type="ECO:0000256" key="1">
    <source>
        <dbReference type="SAM" id="Phobius"/>
    </source>
</evidence>
<keyword evidence="3" id="KW-0482">Metalloprotease</keyword>
<feature type="transmembrane region" description="Helical" evidence="1">
    <location>
        <begin position="37"/>
        <end position="57"/>
    </location>
</feature>
<evidence type="ECO:0000313" key="3">
    <source>
        <dbReference type="EMBL" id="MCL6699162.1"/>
    </source>
</evidence>
<feature type="transmembrane region" description="Helical" evidence="1">
    <location>
        <begin position="78"/>
        <end position="96"/>
    </location>
</feature>
<dbReference type="Pfam" id="PF02517">
    <property type="entry name" value="Rce1-like"/>
    <property type="match status" value="1"/>
</dbReference>
<protein>
    <submittedName>
        <fullName evidence="3">CPBP family intramembrane metalloprotease</fullName>
    </submittedName>
</protein>
<reference evidence="3 4" key="1">
    <citation type="submission" date="2022-05" db="EMBL/GenBank/DDBJ databases">
        <authorList>
            <person name="Jo J.-H."/>
            <person name="Im W.-T."/>
        </authorList>
    </citation>
    <scope>NUCLEOTIDE SEQUENCE [LARGE SCALE GENOMIC DNA]</scope>
    <source>
        <strain evidence="3 4">NSE70-1</strain>
    </source>
</reference>
<sequence>MDRTQLTDPKSIRALLAYLIVWGGSTAYLALTGGDWVFPFASLIIFGLIFSGVIWFLTRKMNAPPVPVNRPARESHALLAYLLLYAVVLIGIWLGSIKEVIPEGPEQEWAVLGYKLLIHVGLPAAIILALGGAIRPLFDGGMNRKGFWTTLFVLSAMMFGLLALVSPSLKQIGALNLDPAMTLFWVIASWAWLSIEAGLCEEFLFRACLQSRLTAWLSSPVGGIALTSILFGLAHWPGLYLRGGPGVDGWSTDPIQVAAFTIATLSPLSVSLGLLWARSRSLLLVVIVHGAIDALPHTAEMVRIWS</sequence>
<dbReference type="InterPro" id="IPR003675">
    <property type="entry name" value="Rce1/LyrA-like_dom"/>
</dbReference>
<evidence type="ECO:0000259" key="2">
    <source>
        <dbReference type="Pfam" id="PF02517"/>
    </source>
</evidence>
<keyword evidence="1" id="KW-0472">Membrane</keyword>
<evidence type="ECO:0000313" key="4">
    <source>
        <dbReference type="Proteomes" id="UP001203410"/>
    </source>
</evidence>
<dbReference type="Proteomes" id="UP001203410">
    <property type="component" value="Unassembled WGS sequence"/>
</dbReference>
<feature type="transmembrane region" description="Helical" evidence="1">
    <location>
        <begin position="172"/>
        <end position="193"/>
    </location>
</feature>
<keyword evidence="4" id="KW-1185">Reference proteome</keyword>
<feature type="domain" description="CAAX prenyl protease 2/Lysostaphin resistance protein A-like" evidence="2">
    <location>
        <begin position="185"/>
        <end position="294"/>
    </location>
</feature>
<organism evidence="3 4">
    <name type="scientific">Sphingomonas caseinilyticus</name>
    <dbReference type="NCBI Taxonomy" id="2908205"/>
    <lineage>
        <taxon>Bacteria</taxon>
        <taxon>Pseudomonadati</taxon>
        <taxon>Pseudomonadota</taxon>
        <taxon>Alphaproteobacteria</taxon>
        <taxon>Sphingomonadales</taxon>
        <taxon>Sphingomonadaceae</taxon>
        <taxon>Sphingomonas</taxon>
    </lineage>
</organism>
<feature type="transmembrane region" description="Helical" evidence="1">
    <location>
        <begin position="213"/>
        <end position="235"/>
    </location>
</feature>
<feature type="transmembrane region" description="Helical" evidence="1">
    <location>
        <begin position="12"/>
        <end position="31"/>
    </location>
</feature>
<keyword evidence="3" id="KW-0378">Hydrolase</keyword>
<dbReference type="RefSeq" id="WP_249904564.1">
    <property type="nucleotide sequence ID" value="NZ_JAMGBA010000002.1"/>
</dbReference>
<gene>
    <name evidence="3" type="ORF">LZ496_10270</name>
</gene>
<dbReference type="EMBL" id="JAMGBA010000002">
    <property type="protein sequence ID" value="MCL6699162.1"/>
    <property type="molecule type" value="Genomic_DNA"/>
</dbReference>
<name>A0ABT0RVV7_9SPHN</name>
<dbReference type="GO" id="GO:0008237">
    <property type="term" value="F:metallopeptidase activity"/>
    <property type="evidence" value="ECO:0007669"/>
    <property type="project" value="UniProtKB-KW"/>
</dbReference>
<feature type="transmembrane region" description="Helical" evidence="1">
    <location>
        <begin position="255"/>
        <end position="277"/>
    </location>
</feature>
<accession>A0ABT0RVV7</accession>
<comment type="caution">
    <text evidence="3">The sequence shown here is derived from an EMBL/GenBank/DDBJ whole genome shotgun (WGS) entry which is preliminary data.</text>
</comment>
<feature type="transmembrane region" description="Helical" evidence="1">
    <location>
        <begin position="146"/>
        <end position="166"/>
    </location>
</feature>
<keyword evidence="1" id="KW-1133">Transmembrane helix</keyword>
<feature type="transmembrane region" description="Helical" evidence="1">
    <location>
        <begin position="116"/>
        <end position="134"/>
    </location>
</feature>
<keyword evidence="1" id="KW-0812">Transmembrane</keyword>